<protein>
    <submittedName>
        <fullName evidence="1">Uncharacterized protein</fullName>
    </submittedName>
</protein>
<name>A0AAV7W9L0_PLEWA</name>
<reference evidence="1" key="1">
    <citation type="journal article" date="2022" name="bioRxiv">
        <title>Sequencing and chromosome-scale assembly of the giantPleurodeles waltlgenome.</title>
        <authorList>
            <person name="Brown T."/>
            <person name="Elewa A."/>
            <person name="Iarovenko S."/>
            <person name="Subramanian E."/>
            <person name="Araus A.J."/>
            <person name="Petzold A."/>
            <person name="Susuki M."/>
            <person name="Suzuki K.-i.T."/>
            <person name="Hayashi T."/>
            <person name="Toyoda A."/>
            <person name="Oliveira C."/>
            <person name="Osipova E."/>
            <person name="Leigh N.D."/>
            <person name="Simon A."/>
            <person name="Yun M.H."/>
        </authorList>
    </citation>
    <scope>NUCLEOTIDE SEQUENCE</scope>
    <source>
        <strain evidence="1">20211129_DDA</strain>
        <tissue evidence="1">Liver</tissue>
    </source>
</reference>
<evidence type="ECO:0000313" key="2">
    <source>
        <dbReference type="Proteomes" id="UP001066276"/>
    </source>
</evidence>
<dbReference type="AlphaFoldDB" id="A0AAV7W9L0"/>
<comment type="caution">
    <text evidence="1">The sequence shown here is derived from an EMBL/GenBank/DDBJ whole genome shotgun (WGS) entry which is preliminary data.</text>
</comment>
<accession>A0AAV7W9L0</accession>
<keyword evidence="2" id="KW-1185">Reference proteome</keyword>
<dbReference type="EMBL" id="JANPWB010000002">
    <property type="protein sequence ID" value="KAJ1209411.1"/>
    <property type="molecule type" value="Genomic_DNA"/>
</dbReference>
<sequence length="126" mass="14633">MLSMVLHECTRCEADSEEFYHDMAVHSTATFWAMVCPYATRGRQHINTSKMCLLGLMLRPEVDKASRRLTDLALALARKATVMHWRADSKPPLVVWQSNVRCWVREDDEVLLQLHWQAGHNTHIME</sequence>
<evidence type="ECO:0000313" key="1">
    <source>
        <dbReference type="EMBL" id="KAJ1209411.1"/>
    </source>
</evidence>
<organism evidence="1 2">
    <name type="scientific">Pleurodeles waltl</name>
    <name type="common">Iberian ribbed newt</name>
    <dbReference type="NCBI Taxonomy" id="8319"/>
    <lineage>
        <taxon>Eukaryota</taxon>
        <taxon>Metazoa</taxon>
        <taxon>Chordata</taxon>
        <taxon>Craniata</taxon>
        <taxon>Vertebrata</taxon>
        <taxon>Euteleostomi</taxon>
        <taxon>Amphibia</taxon>
        <taxon>Batrachia</taxon>
        <taxon>Caudata</taxon>
        <taxon>Salamandroidea</taxon>
        <taxon>Salamandridae</taxon>
        <taxon>Pleurodelinae</taxon>
        <taxon>Pleurodeles</taxon>
    </lineage>
</organism>
<gene>
    <name evidence="1" type="ORF">NDU88_004789</name>
</gene>
<proteinExistence type="predicted"/>
<dbReference type="Proteomes" id="UP001066276">
    <property type="component" value="Chromosome 1_2"/>
</dbReference>